<comment type="caution">
    <text evidence="2">The sequence shown here is derived from an EMBL/GenBank/DDBJ whole genome shotgun (WGS) entry which is preliminary data.</text>
</comment>
<dbReference type="InterPro" id="IPR013096">
    <property type="entry name" value="Cupin_2"/>
</dbReference>
<dbReference type="InterPro" id="IPR014710">
    <property type="entry name" value="RmlC-like_jellyroll"/>
</dbReference>
<evidence type="ECO:0000259" key="1">
    <source>
        <dbReference type="Pfam" id="PF07883"/>
    </source>
</evidence>
<proteinExistence type="predicted"/>
<name>A0ABW4JQ19_9BACL</name>
<evidence type="ECO:0000313" key="2">
    <source>
        <dbReference type="EMBL" id="MFD1677964.1"/>
    </source>
</evidence>
<sequence length="146" mass="16313">MTQTIDKPIFGGLEDYPVYKISEKDSNKFALICDSTQAPLPFMMCIEIFDVDGATPVNEHQQAIEHFYVLFGKGKARIGDTDIDLAPGAHVLVPPQTAHVVQNTGSTRLYVLTTMIPDEDFSNLILRGIPDVLDEEDKEILRHLLK</sequence>
<dbReference type="EMBL" id="JBHUCX010000099">
    <property type="protein sequence ID" value="MFD1677964.1"/>
    <property type="molecule type" value="Genomic_DNA"/>
</dbReference>
<keyword evidence="3" id="KW-1185">Reference proteome</keyword>
<dbReference type="Proteomes" id="UP001597079">
    <property type="component" value="Unassembled WGS sequence"/>
</dbReference>
<feature type="domain" description="Cupin type-2" evidence="1">
    <location>
        <begin position="49"/>
        <end position="113"/>
    </location>
</feature>
<dbReference type="InterPro" id="IPR011051">
    <property type="entry name" value="RmlC_Cupin_sf"/>
</dbReference>
<dbReference type="Gene3D" id="2.60.120.10">
    <property type="entry name" value="Jelly Rolls"/>
    <property type="match status" value="1"/>
</dbReference>
<protein>
    <submittedName>
        <fullName evidence="2">Cupin domain-containing protein</fullName>
    </submittedName>
</protein>
<evidence type="ECO:0000313" key="3">
    <source>
        <dbReference type="Proteomes" id="UP001597079"/>
    </source>
</evidence>
<dbReference type="CDD" id="cd06987">
    <property type="entry name" value="cupin_MAE_RS03005"/>
    <property type="match status" value="1"/>
</dbReference>
<reference evidence="3" key="1">
    <citation type="journal article" date="2019" name="Int. J. Syst. Evol. Microbiol.">
        <title>The Global Catalogue of Microorganisms (GCM) 10K type strain sequencing project: providing services to taxonomists for standard genome sequencing and annotation.</title>
        <authorList>
            <consortium name="The Broad Institute Genomics Platform"/>
            <consortium name="The Broad Institute Genome Sequencing Center for Infectious Disease"/>
            <person name="Wu L."/>
            <person name="Ma J."/>
        </authorList>
    </citation>
    <scope>NUCLEOTIDE SEQUENCE [LARGE SCALE GENOMIC DNA]</scope>
    <source>
        <strain evidence="3">CGMCC 1.12286</strain>
    </source>
</reference>
<accession>A0ABW4JQ19</accession>
<dbReference type="Pfam" id="PF07883">
    <property type="entry name" value="Cupin_2"/>
    <property type="match status" value="1"/>
</dbReference>
<organism evidence="2 3">
    <name type="scientific">Alicyclobacillus fodiniaquatilis</name>
    <dbReference type="NCBI Taxonomy" id="1661150"/>
    <lineage>
        <taxon>Bacteria</taxon>
        <taxon>Bacillati</taxon>
        <taxon>Bacillota</taxon>
        <taxon>Bacilli</taxon>
        <taxon>Bacillales</taxon>
        <taxon>Alicyclobacillaceae</taxon>
        <taxon>Alicyclobacillus</taxon>
    </lineage>
</organism>
<dbReference type="SUPFAM" id="SSF51182">
    <property type="entry name" value="RmlC-like cupins"/>
    <property type="match status" value="1"/>
</dbReference>
<gene>
    <name evidence="2" type="ORF">ACFSB2_25180</name>
</gene>
<dbReference type="RefSeq" id="WP_377945904.1">
    <property type="nucleotide sequence ID" value="NZ_JBHUCX010000099.1"/>
</dbReference>